<keyword evidence="6 10" id="KW-1133">Transmembrane helix</keyword>
<feature type="transmembrane region" description="Helical" evidence="10">
    <location>
        <begin position="171"/>
        <end position="194"/>
    </location>
</feature>
<dbReference type="EMBL" id="UOGL01000111">
    <property type="protein sequence ID" value="VAX37248.1"/>
    <property type="molecule type" value="Genomic_DNA"/>
</dbReference>
<dbReference type="PIRSF" id="PIRSF006603">
    <property type="entry name" value="DinF"/>
    <property type="match status" value="1"/>
</dbReference>
<accession>A0A3B1DMH3</accession>
<feature type="transmembrane region" description="Helical" evidence="10">
    <location>
        <begin position="97"/>
        <end position="122"/>
    </location>
</feature>
<dbReference type="GO" id="GO:0006811">
    <property type="term" value="P:monoatomic ion transport"/>
    <property type="evidence" value="ECO:0007669"/>
    <property type="project" value="UniProtKB-KW"/>
</dbReference>
<evidence type="ECO:0000313" key="11">
    <source>
        <dbReference type="EMBL" id="VAX37248.1"/>
    </source>
</evidence>
<dbReference type="GO" id="GO:0042910">
    <property type="term" value="F:xenobiotic transmembrane transporter activity"/>
    <property type="evidence" value="ECO:0007669"/>
    <property type="project" value="InterPro"/>
</dbReference>
<organism evidence="11">
    <name type="scientific">hydrothermal vent metagenome</name>
    <dbReference type="NCBI Taxonomy" id="652676"/>
    <lineage>
        <taxon>unclassified sequences</taxon>
        <taxon>metagenomes</taxon>
        <taxon>ecological metagenomes</taxon>
    </lineage>
</organism>
<feature type="transmembrane region" description="Helical" evidence="10">
    <location>
        <begin position="327"/>
        <end position="347"/>
    </location>
</feature>
<feature type="transmembrane region" description="Helical" evidence="10">
    <location>
        <begin position="64"/>
        <end position="85"/>
    </location>
</feature>
<keyword evidence="5 10" id="KW-0812">Transmembrane</keyword>
<evidence type="ECO:0000256" key="8">
    <source>
        <dbReference type="ARBA" id="ARBA00023136"/>
    </source>
</evidence>
<dbReference type="InterPro" id="IPR048279">
    <property type="entry name" value="MdtK-like"/>
</dbReference>
<dbReference type="AlphaFoldDB" id="A0A3B1DMH3"/>
<dbReference type="InterPro" id="IPR002528">
    <property type="entry name" value="MATE_fam"/>
</dbReference>
<feature type="transmembrane region" description="Helical" evidence="10">
    <location>
        <begin position="249"/>
        <end position="274"/>
    </location>
</feature>
<evidence type="ECO:0000256" key="4">
    <source>
        <dbReference type="ARBA" id="ARBA00022475"/>
    </source>
</evidence>
<dbReference type="GO" id="GO:0015297">
    <property type="term" value="F:antiporter activity"/>
    <property type="evidence" value="ECO:0007669"/>
    <property type="project" value="UniProtKB-KW"/>
</dbReference>
<evidence type="ECO:0000256" key="10">
    <source>
        <dbReference type="SAM" id="Phobius"/>
    </source>
</evidence>
<dbReference type="Pfam" id="PF01554">
    <property type="entry name" value="MatE"/>
    <property type="match status" value="2"/>
</dbReference>
<evidence type="ECO:0000256" key="1">
    <source>
        <dbReference type="ARBA" id="ARBA00004651"/>
    </source>
</evidence>
<keyword evidence="3" id="KW-0050">Antiport</keyword>
<keyword evidence="2" id="KW-0813">Transport</keyword>
<evidence type="ECO:0000256" key="5">
    <source>
        <dbReference type="ARBA" id="ARBA00022692"/>
    </source>
</evidence>
<keyword evidence="4" id="KW-1003">Cell membrane</keyword>
<dbReference type="CDD" id="cd13133">
    <property type="entry name" value="MATE_like_7"/>
    <property type="match status" value="1"/>
</dbReference>
<dbReference type="NCBIfam" id="TIGR00797">
    <property type="entry name" value="matE"/>
    <property type="match status" value="1"/>
</dbReference>
<dbReference type="PANTHER" id="PTHR43298">
    <property type="entry name" value="MULTIDRUG RESISTANCE PROTEIN NORM-RELATED"/>
    <property type="match status" value="1"/>
</dbReference>
<evidence type="ECO:0000256" key="2">
    <source>
        <dbReference type="ARBA" id="ARBA00022448"/>
    </source>
</evidence>
<gene>
    <name evidence="11" type="ORF">MNBD_PLANCTO02-2353</name>
</gene>
<feature type="transmembrane region" description="Helical" evidence="10">
    <location>
        <begin position="142"/>
        <end position="164"/>
    </location>
</feature>
<keyword evidence="8 10" id="KW-0472">Membrane</keyword>
<dbReference type="GO" id="GO:0005886">
    <property type="term" value="C:plasma membrane"/>
    <property type="evidence" value="ECO:0007669"/>
    <property type="project" value="UniProtKB-SubCell"/>
</dbReference>
<evidence type="ECO:0000256" key="7">
    <source>
        <dbReference type="ARBA" id="ARBA00023065"/>
    </source>
</evidence>
<feature type="transmembrane region" description="Helical" evidence="10">
    <location>
        <begin position="432"/>
        <end position="453"/>
    </location>
</feature>
<feature type="transmembrane region" description="Helical" evidence="10">
    <location>
        <begin position="403"/>
        <end position="426"/>
    </location>
</feature>
<dbReference type="PANTHER" id="PTHR43298:SF2">
    <property type="entry name" value="FMN_FAD EXPORTER YEEO-RELATED"/>
    <property type="match status" value="1"/>
</dbReference>
<keyword evidence="7" id="KW-0406">Ion transport</keyword>
<evidence type="ECO:0000256" key="6">
    <source>
        <dbReference type="ARBA" id="ARBA00022989"/>
    </source>
</evidence>
<protein>
    <recommendedName>
        <fullName evidence="9">Multidrug-efflux transporter</fullName>
    </recommendedName>
</protein>
<proteinExistence type="predicted"/>
<evidence type="ECO:0000256" key="9">
    <source>
        <dbReference type="ARBA" id="ARBA00031636"/>
    </source>
</evidence>
<feature type="transmembrane region" description="Helical" evidence="10">
    <location>
        <begin position="367"/>
        <end position="391"/>
    </location>
</feature>
<name>A0A3B1DMH3_9ZZZZ</name>
<comment type="subcellular location">
    <subcellularLocation>
        <location evidence="1">Cell membrane</location>
        <topology evidence="1">Multi-pass membrane protein</topology>
    </subcellularLocation>
</comment>
<evidence type="ECO:0000256" key="3">
    <source>
        <dbReference type="ARBA" id="ARBA00022449"/>
    </source>
</evidence>
<feature type="transmembrane region" description="Helical" evidence="10">
    <location>
        <begin position="206"/>
        <end position="228"/>
    </location>
</feature>
<reference evidence="11" key="1">
    <citation type="submission" date="2018-06" db="EMBL/GenBank/DDBJ databases">
        <authorList>
            <person name="Zhirakovskaya E."/>
        </authorList>
    </citation>
    <scope>NUCLEOTIDE SEQUENCE</scope>
</reference>
<feature type="transmembrane region" description="Helical" evidence="10">
    <location>
        <begin position="294"/>
        <end position="315"/>
    </location>
</feature>
<sequence length="470" mass="51584">MTNETELPSSPRASSPRAGTLRELISIALPLIISSSSQSLMHVVDRIFLMSHSRSEFSAAMPAGLTNWTIISFAFGTALYTNVFVSQYVGANQKDKVTAVIWQGVYASLMLGLVLLISLPLAPFLFSLYGHAPEVQKFEVHYFSILCLGTTPLLIGTVLSGFFTGRGKNQVVMYVNLCAVGLNALLDYLLIFGIGPFPELGIRGAAIGTIAAFSLTALAYAIVIWKVAEEDGFDFMRNRSFDRDLIGRMMRFGFPTGVQIFADGAGITLVIIVVGKLGELPLAATNLAFNLNSLAFVPMIGLGVAVSTLVGRRVGENRSALAIRTTWYAVGMALFYMALWMVGYLFFPNAIMTPYLVFAQEADSPELRQMVIVLLWFVSLYALFDAFAIIFGNAIRGAGDTRFSMIVMTLASLLFLAIPAGIITIYFENNLYLCWTAATIYIMALGVIFFLRFQSKKWMTMKVIEEEPTV</sequence>
<dbReference type="InterPro" id="IPR050222">
    <property type="entry name" value="MATE_MdtK"/>
</dbReference>